<reference evidence="2" key="1">
    <citation type="submission" date="2022-01" db="EMBL/GenBank/DDBJ databases">
        <title>Comparative genomics reveals a dynamic genome evolution in the ectomycorrhizal milk-cap (Lactarius) mushrooms.</title>
        <authorList>
            <consortium name="DOE Joint Genome Institute"/>
            <person name="Lebreton A."/>
            <person name="Tang N."/>
            <person name="Kuo A."/>
            <person name="LaButti K."/>
            <person name="Drula E."/>
            <person name="Barry K."/>
            <person name="Clum A."/>
            <person name="Lipzen A."/>
            <person name="Mousain D."/>
            <person name="Ng V."/>
            <person name="Wang R."/>
            <person name="Wang X."/>
            <person name="Dai Y."/>
            <person name="Henrissat B."/>
            <person name="Grigoriev I.V."/>
            <person name="Guerin-Laguette A."/>
            <person name="Yu F."/>
            <person name="Martin F.M."/>
        </authorList>
    </citation>
    <scope>NUCLEOTIDE SEQUENCE</scope>
    <source>
        <strain evidence="2">QP</strain>
    </source>
</reference>
<gene>
    <name evidence="2" type="ORF">EDB92DRAFT_1814436</name>
</gene>
<comment type="caution">
    <text evidence="2">The sequence shown here is derived from an EMBL/GenBank/DDBJ whole genome shotgun (WGS) entry which is preliminary data.</text>
</comment>
<keyword evidence="3" id="KW-1185">Reference proteome</keyword>
<evidence type="ECO:0000313" key="3">
    <source>
        <dbReference type="Proteomes" id="UP001201163"/>
    </source>
</evidence>
<dbReference type="AlphaFoldDB" id="A0AAD4LR05"/>
<evidence type="ECO:0000313" key="2">
    <source>
        <dbReference type="EMBL" id="KAH8995971.1"/>
    </source>
</evidence>
<sequence length="338" mass="36802">MARVWQAARQRTNTAHYVVAFAVLLTKQYAQQYNLHSSPVTLPTEVKKPTLPLKSKLKKDPGVPRLPDLKVRSAEIQRRRSVRLALAAKIVTLTSQAQSPLRDPPHEDAVMASKPTPSSLAQLATSATTVSSPLLRQGWASWQRLEEAVVDGTDVVLTRAKVRRGEAEGKRFAFVFNKIDLAPDVVEAPSSLSQLIHSRTAEPTTSLPSARQREPLQTLFFSEPMSDAQIVGASGAPFVMEALWRGGRGGNGRSPGHRPKALRIQGRGRLNSRKRARPPTLGFSDGGGDHPDPNFRAPTRLCTPSGKRQRTAALHKAAVGAGMGAYIISMRWLVVTNG</sequence>
<organism evidence="2 3">
    <name type="scientific">Lactarius akahatsu</name>
    <dbReference type="NCBI Taxonomy" id="416441"/>
    <lineage>
        <taxon>Eukaryota</taxon>
        <taxon>Fungi</taxon>
        <taxon>Dikarya</taxon>
        <taxon>Basidiomycota</taxon>
        <taxon>Agaricomycotina</taxon>
        <taxon>Agaricomycetes</taxon>
        <taxon>Russulales</taxon>
        <taxon>Russulaceae</taxon>
        <taxon>Lactarius</taxon>
    </lineage>
</organism>
<dbReference type="Proteomes" id="UP001201163">
    <property type="component" value="Unassembled WGS sequence"/>
</dbReference>
<feature type="region of interest" description="Disordered" evidence="1">
    <location>
        <begin position="249"/>
        <end position="306"/>
    </location>
</feature>
<evidence type="ECO:0000256" key="1">
    <source>
        <dbReference type="SAM" id="MobiDB-lite"/>
    </source>
</evidence>
<dbReference type="EMBL" id="JAKELL010000010">
    <property type="protein sequence ID" value="KAH8995971.1"/>
    <property type="molecule type" value="Genomic_DNA"/>
</dbReference>
<accession>A0AAD4LR05</accession>
<name>A0AAD4LR05_9AGAM</name>
<proteinExistence type="predicted"/>
<protein>
    <submittedName>
        <fullName evidence="2">Uncharacterized protein</fullName>
    </submittedName>
</protein>